<dbReference type="GO" id="GO:0032259">
    <property type="term" value="P:methylation"/>
    <property type="evidence" value="ECO:0007669"/>
    <property type="project" value="UniProtKB-KW"/>
</dbReference>
<keyword evidence="5" id="KW-0963">Cytoplasm</keyword>
<reference evidence="9" key="1">
    <citation type="submission" date="2025-08" db="UniProtKB">
        <authorList>
            <consortium name="Ensembl"/>
        </authorList>
    </citation>
    <scope>IDENTIFICATION</scope>
</reference>
<evidence type="ECO:0000256" key="5">
    <source>
        <dbReference type="ARBA" id="ARBA00022490"/>
    </source>
</evidence>
<evidence type="ECO:0000256" key="7">
    <source>
        <dbReference type="ARBA" id="ARBA00022679"/>
    </source>
</evidence>
<dbReference type="FunFam" id="3.40.50.150:FF:000101">
    <property type="entry name" value="Thiopurine S-methyltransferase"/>
    <property type="match status" value="1"/>
</dbReference>
<protein>
    <recommendedName>
        <fullName evidence="4">thiopurine S-methyltransferase</fullName>
        <ecNumber evidence="4">2.1.1.67</ecNumber>
    </recommendedName>
</protein>
<comment type="similarity">
    <text evidence="3">Belongs to the class I-like SAM-binding methyltransferase superfamily. TPMT family.</text>
</comment>
<proteinExistence type="inferred from homology"/>
<dbReference type="InterPro" id="IPR008854">
    <property type="entry name" value="TPMT"/>
</dbReference>
<evidence type="ECO:0000256" key="4">
    <source>
        <dbReference type="ARBA" id="ARBA00011905"/>
    </source>
</evidence>
<evidence type="ECO:0000256" key="1">
    <source>
        <dbReference type="ARBA" id="ARBA00000903"/>
    </source>
</evidence>
<dbReference type="PANTHER" id="PTHR10259">
    <property type="entry name" value="THIOPURINE S-METHYLTRANSFERASE"/>
    <property type="match status" value="1"/>
</dbReference>
<comment type="subcellular location">
    <subcellularLocation>
        <location evidence="2">Cytoplasm</location>
    </subcellularLocation>
</comment>
<dbReference type="SUPFAM" id="SSF53335">
    <property type="entry name" value="S-adenosyl-L-methionine-dependent methyltransferases"/>
    <property type="match status" value="1"/>
</dbReference>
<evidence type="ECO:0000256" key="3">
    <source>
        <dbReference type="ARBA" id="ARBA00008145"/>
    </source>
</evidence>
<keyword evidence="7" id="KW-0808">Transferase</keyword>
<evidence type="ECO:0000313" key="10">
    <source>
        <dbReference type="Proteomes" id="UP000694546"/>
    </source>
</evidence>
<dbReference type="Proteomes" id="UP000694546">
    <property type="component" value="Chromosome 22"/>
</dbReference>
<evidence type="ECO:0000256" key="2">
    <source>
        <dbReference type="ARBA" id="ARBA00004496"/>
    </source>
</evidence>
<reference evidence="9" key="2">
    <citation type="submission" date="2025-09" db="UniProtKB">
        <authorList>
            <consortium name="Ensembl"/>
        </authorList>
    </citation>
    <scope>IDENTIFICATION</scope>
</reference>
<sequence length="267" mass="30121">MLAVQADRVVSLAEWEERWQQNRIGFHRPHVNKLLERNIKQVVNGRTGVRFFFPLCGKAVDMKWLADMGHSVVGVEIAEKAILQFYEDNNMSYAVEPVPSIPGAKVYKNVEKSISIYHCDLYKFNSCVEGQFGAIWDRGSLVAINPEDREKYASLLLSLMAEDCRYLLSTLLYNPEQHKGPPFLVPNEQILALFGESSESAAHKETATQEGRLRLNLDGDDLDRKRRSGVAFSLLIPRLDERLWGGICVHTVTQKCVNLDVVCTPGG</sequence>
<name>A0A8C5BJP5_GADMO</name>
<accession>A0A8C5BJP5</accession>
<dbReference type="InterPro" id="IPR029063">
    <property type="entry name" value="SAM-dependent_MTases_sf"/>
</dbReference>
<gene>
    <name evidence="9" type="primary">tpmt</name>
</gene>
<dbReference type="Pfam" id="PF05724">
    <property type="entry name" value="TPMT"/>
    <property type="match status" value="1"/>
</dbReference>
<dbReference type="Ensembl" id="ENSGMOT00000040331.1">
    <property type="protein sequence ID" value="ENSGMOP00000048073.1"/>
    <property type="gene ID" value="ENSGMOG00000002367.2"/>
</dbReference>
<evidence type="ECO:0000256" key="6">
    <source>
        <dbReference type="ARBA" id="ARBA00022603"/>
    </source>
</evidence>
<keyword evidence="8" id="KW-0949">S-adenosyl-L-methionine</keyword>
<dbReference type="Gene3D" id="3.40.50.150">
    <property type="entry name" value="Vaccinia Virus protein VP39"/>
    <property type="match status" value="1"/>
</dbReference>
<evidence type="ECO:0000313" key="9">
    <source>
        <dbReference type="Ensembl" id="ENSGMOP00000048073.1"/>
    </source>
</evidence>
<dbReference type="GeneTree" id="ENSGT00390000016823"/>
<dbReference type="GO" id="GO:0005737">
    <property type="term" value="C:cytoplasm"/>
    <property type="evidence" value="ECO:0007669"/>
    <property type="project" value="UniProtKB-SubCell"/>
</dbReference>
<organism evidence="9 10">
    <name type="scientific">Gadus morhua</name>
    <name type="common">Atlantic cod</name>
    <dbReference type="NCBI Taxonomy" id="8049"/>
    <lineage>
        <taxon>Eukaryota</taxon>
        <taxon>Metazoa</taxon>
        <taxon>Chordata</taxon>
        <taxon>Craniata</taxon>
        <taxon>Vertebrata</taxon>
        <taxon>Euteleostomi</taxon>
        <taxon>Actinopterygii</taxon>
        <taxon>Neopterygii</taxon>
        <taxon>Teleostei</taxon>
        <taxon>Neoteleostei</taxon>
        <taxon>Acanthomorphata</taxon>
        <taxon>Zeiogadaria</taxon>
        <taxon>Gadariae</taxon>
        <taxon>Gadiformes</taxon>
        <taxon>Gadoidei</taxon>
        <taxon>Gadidae</taxon>
        <taxon>Gadus</taxon>
    </lineage>
</organism>
<dbReference type="PROSITE" id="PS51585">
    <property type="entry name" value="SAM_MT_TPMT"/>
    <property type="match status" value="1"/>
</dbReference>
<keyword evidence="6" id="KW-0489">Methyltransferase</keyword>
<dbReference type="GO" id="GO:0008119">
    <property type="term" value="F:thiopurine S-methyltransferase activity"/>
    <property type="evidence" value="ECO:0007669"/>
    <property type="project" value="UniProtKB-EC"/>
</dbReference>
<keyword evidence="10" id="KW-1185">Reference proteome</keyword>
<evidence type="ECO:0000256" key="8">
    <source>
        <dbReference type="ARBA" id="ARBA00022691"/>
    </source>
</evidence>
<dbReference type="AlphaFoldDB" id="A0A8C5BJP5"/>
<comment type="catalytic activity">
    <reaction evidence="1">
        <text>S-adenosyl-L-methionine + a thiopurine = S-adenosyl-L-homocysteine + a thiopurine S-methylether.</text>
        <dbReference type="EC" id="2.1.1.67"/>
    </reaction>
</comment>
<dbReference type="PANTHER" id="PTHR10259:SF11">
    <property type="entry name" value="THIOPURINE S-METHYLTRANSFERASE"/>
    <property type="match status" value="1"/>
</dbReference>
<dbReference type="EC" id="2.1.1.67" evidence="4"/>